<keyword evidence="11" id="KW-0675">Receptor</keyword>
<gene>
    <name evidence="16" type="ORF">DVW87_09570</name>
</gene>
<dbReference type="Pfam" id="PF01590">
    <property type="entry name" value="GAF"/>
    <property type="match status" value="1"/>
</dbReference>
<evidence type="ECO:0000259" key="15">
    <source>
        <dbReference type="PROSITE" id="PS50110"/>
    </source>
</evidence>
<dbReference type="Gene3D" id="3.30.450.20">
    <property type="entry name" value="PAS domain"/>
    <property type="match status" value="1"/>
</dbReference>
<evidence type="ECO:0000256" key="5">
    <source>
        <dbReference type="ARBA" id="ARBA00022606"/>
    </source>
</evidence>
<feature type="modified residue" description="4-aspartylphosphate" evidence="12">
    <location>
        <position position="789"/>
    </location>
</feature>
<keyword evidence="5" id="KW-0716">Sensory transduction</keyword>
<keyword evidence="9" id="KW-0067">ATP-binding</keyword>
<dbReference type="InterPro" id="IPR016132">
    <property type="entry name" value="Phyto_chromo_attachment"/>
</dbReference>
<dbReference type="Gene3D" id="3.40.50.2300">
    <property type="match status" value="1"/>
</dbReference>
<dbReference type="SUPFAM" id="SSF55785">
    <property type="entry name" value="PYP-like sensor domain (PAS domain)"/>
    <property type="match status" value="1"/>
</dbReference>
<dbReference type="GO" id="GO:0006355">
    <property type="term" value="P:regulation of DNA-templated transcription"/>
    <property type="evidence" value="ECO:0007669"/>
    <property type="project" value="InterPro"/>
</dbReference>
<dbReference type="PIRSF" id="PIRSF036397">
    <property type="entry name" value="Bactrphtchrm_rec"/>
    <property type="match status" value="1"/>
</dbReference>
<dbReference type="InterPro" id="IPR001789">
    <property type="entry name" value="Sig_transdc_resp-reg_receiver"/>
</dbReference>
<feature type="coiled-coil region" evidence="13">
    <location>
        <begin position="494"/>
        <end position="521"/>
    </location>
</feature>
<evidence type="ECO:0000256" key="9">
    <source>
        <dbReference type="ARBA" id="ARBA00022840"/>
    </source>
</evidence>
<comment type="caution">
    <text evidence="16">The sequence shown here is derived from an EMBL/GenBank/DDBJ whole genome shotgun (WGS) entry which is preliminary data.</text>
</comment>
<dbReference type="InterPro" id="IPR029016">
    <property type="entry name" value="GAF-like_dom_sf"/>
</dbReference>
<evidence type="ECO:0000256" key="2">
    <source>
        <dbReference type="ARBA" id="ARBA00012438"/>
    </source>
</evidence>
<comment type="catalytic activity">
    <reaction evidence="1">
        <text>ATP + protein L-histidine = ADP + protein N-phospho-L-histidine.</text>
        <dbReference type="EC" id="2.7.13.3"/>
    </reaction>
</comment>
<accession>A0A369VYH2</accession>
<evidence type="ECO:0000256" key="7">
    <source>
        <dbReference type="ARBA" id="ARBA00022741"/>
    </source>
</evidence>
<dbReference type="SMART" id="SM00065">
    <property type="entry name" value="GAF"/>
    <property type="match status" value="1"/>
</dbReference>
<evidence type="ECO:0000256" key="3">
    <source>
        <dbReference type="ARBA" id="ARBA00022543"/>
    </source>
</evidence>
<evidence type="ECO:0000256" key="8">
    <source>
        <dbReference type="ARBA" id="ARBA00022777"/>
    </source>
</evidence>
<dbReference type="Gene3D" id="3.30.450.270">
    <property type="match status" value="1"/>
</dbReference>
<dbReference type="GO" id="GO:0009584">
    <property type="term" value="P:detection of visible light"/>
    <property type="evidence" value="ECO:0007669"/>
    <property type="project" value="InterPro"/>
</dbReference>
<dbReference type="GO" id="GO:0005524">
    <property type="term" value="F:ATP binding"/>
    <property type="evidence" value="ECO:0007669"/>
    <property type="project" value="UniProtKB-KW"/>
</dbReference>
<dbReference type="GO" id="GO:0009881">
    <property type="term" value="F:photoreceptor activity"/>
    <property type="evidence" value="ECO:0007669"/>
    <property type="project" value="UniProtKB-KW"/>
</dbReference>
<keyword evidence="17" id="KW-1185">Reference proteome</keyword>
<dbReference type="Pfam" id="PF08446">
    <property type="entry name" value="PAS_2"/>
    <property type="match status" value="1"/>
</dbReference>
<dbReference type="InterPro" id="IPR009219">
    <property type="entry name" value="Bactrphtchr_CheY"/>
</dbReference>
<dbReference type="PANTHER" id="PTHR41523">
    <property type="entry name" value="TWO-COMPONENT SYSTEM SENSOR PROTEIN"/>
    <property type="match status" value="1"/>
</dbReference>
<name>A0A369VYH2_9SPHN</name>
<dbReference type="SUPFAM" id="SSF52172">
    <property type="entry name" value="CheY-like"/>
    <property type="match status" value="1"/>
</dbReference>
<reference evidence="16 17" key="1">
    <citation type="submission" date="2018-07" db="EMBL/GenBank/DDBJ databases">
        <title>a novel species of Sphingomonas isolated from the rhizosphere soil of Araceae plant.</title>
        <authorList>
            <person name="Zhiyong W."/>
            <person name="Qinglan Z."/>
            <person name="Zhiwei F."/>
            <person name="Ding X."/>
            <person name="Gejiao W."/>
            <person name="Shixue Z."/>
        </authorList>
    </citation>
    <scope>NUCLEOTIDE SEQUENCE [LARGE SCALE GENOMIC DNA]</scope>
    <source>
        <strain evidence="16 17">WZY 27</strain>
    </source>
</reference>
<sequence>MLPGDLIDLTNCDREPIHQLGAIQPIGFLLALNQHWIVERASANLHDFLGITLAEAIGEPLGALIGDTAVHSFRNRVAMLRGADAVERIFGCSLRDDMRAFDIALHVSGDQIVIEGEPAAGEHGDATNTVRSMILRLDQTADLPRFFNEGARLVRGLTGYDRVMVYRFSQDGSGEVVAEAVKPGIGSFKGLHYPATDIPAQARELYRRNLLRIITDVDATPVPVHPALDPRGRPLDLSLSILRSVSPIHIEYLKNMGVRASMSISIMVDDQLWGLFACHHYSPMSPSFERRSVCELFAQMFSMRLESRERKDLVEFERRARDISDQLLGAVASDETLLNDPDWLGSILTSAIPADGVGVWINGSHAFWGQTPNAEQFRRIVTQLNEVSDGRVLATDRIGDVVPGGESFSSSAAGMLAIPISRQARDFVVLFRAEMIRSVSWGGDPHKPMEYGPNGPRLTPRQSFAEWKELVEGRAKAFTPSELRVAETLRATLIEVVLRMADEAQRLRQAANERQELLIAELNHRVRNILGVIRGLIRQSKPHDGSLESFVKLVDGRIHALARAHNQITDDHWGPAPLHALIDAEAAAFLAEGPTRIRTHGDFVLLNPQAYSTMALVIHELVTNSAKYGSLSDSGTVDIDWRRSPAGDLLVDWVEQGGPAVVPPTRKGFGTTIVDRSVPYDLGGEARIEYLPAGVRAYFRIPARHVHDGGEDRTPTIKFPRPALGHPVAPPTQVLGGQRVLLVEDSLIIALDAEDVLERLGADRVTTAATVDAALEALDVFEPTLAMLDINLGDRTSYPVADALDARGIPFLFASGYGEQAQLPEQHGGRSVVQKPYTIENVARALDQLLTSVR</sequence>
<protein>
    <recommendedName>
        <fullName evidence="2">histidine kinase</fullName>
        <ecNumber evidence="2">2.7.13.3</ecNumber>
    </recommendedName>
</protein>
<dbReference type="PRINTS" id="PR01033">
    <property type="entry name" value="PHYTOCHROME"/>
</dbReference>
<dbReference type="InterPro" id="IPR001294">
    <property type="entry name" value="Phytochrome"/>
</dbReference>
<keyword evidence="10" id="KW-0157">Chromophore</keyword>
<dbReference type="PROSITE" id="PS50046">
    <property type="entry name" value="PHYTOCHROME_2"/>
    <property type="match status" value="1"/>
</dbReference>
<evidence type="ECO:0000256" key="11">
    <source>
        <dbReference type="ARBA" id="ARBA00023170"/>
    </source>
</evidence>
<proteinExistence type="predicted"/>
<dbReference type="Gene3D" id="3.30.565.10">
    <property type="entry name" value="Histidine kinase-like ATPase, C-terminal domain"/>
    <property type="match status" value="1"/>
</dbReference>
<dbReference type="OrthoDB" id="9760752at2"/>
<keyword evidence="7" id="KW-0547">Nucleotide-binding</keyword>
<dbReference type="InterPro" id="IPR011102">
    <property type="entry name" value="Sig_transdc_His_kinase_HWE"/>
</dbReference>
<dbReference type="PANTHER" id="PTHR41523:SF8">
    <property type="entry name" value="ETHYLENE RESPONSE SENSOR PROTEIN"/>
    <property type="match status" value="1"/>
</dbReference>
<dbReference type="SMART" id="SM00911">
    <property type="entry name" value="HWE_HK"/>
    <property type="match status" value="1"/>
</dbReference>
<keyword evidence="6" id="KW-0808">Transferase</keyword>
<dbReference type="GO" id="GO:0000160">
    <property type="term" value="P:phosphorelay signal transduction system"/>
    <property type="evidence" value="ECO:0007669"/>
    <property type="project" value="InterPro"/>
</dbReference>
<keyword evidence="3" id="KW-0600">Photoreceptor protein</keyword>
<dbReference type="InterPro" id="IPR013654">
    <property type="entry name" value="PAS_2"/>
</dbReference>
<keyword evidence="8" id="KW-0418">Kinase</keyword>
<evidence type="ECO:0000313" key="17">
    <source>
        <dbReference type="Proteomes" id="UP000253918"/>
    </source>
</evidence>
<dbReference type="SUPFAM" id="SSF55781">
    <property type="entry name" value="GAF domain-like"/>
    <property type="match status" value="2"/>
</dbReference>
<evidence type="ECO:0000256" key="13">
    <source>
        <dbReference type="SAM" id="Coils"/>
    </source>
</evidence>
<dbReference type="Gene3D" id="3.30.450.40">
    <property type="match status" value="1"/>
</dbReference>
<keyword evidence="13" id="KW-0175">Coiled coil</keyword>
<dbReference type="InterPro" id="IPR013515">
    <property type="entry name" value="Phytochrome_cen-reg"/>
</dbReference>
<evidence type="ECO:0000259" key="14">
    <source>
        <dbReference type="PROSITE" id="PS50046"/>
    </source>
</evidence>
<dbReference type="SMART" id="SM00448">
    <property type="entry name" value="REC"/>
    <property type="match status" value="1"/>
</dbReference>
<evidence type="ECO:0000256" key="6">
    <source>
        <dbReference type="ARBA" id="ARBA00022679"/>
    </source>
</evidence>
<feature type="domain" description="Phytochrome chromophore attachment site" evidence="14">
    <location>
        <begin position="142"/>
        <end position="299"/>
    </location>
</feature>
<dbReference type="AlphaFoldDB" id="A0A369VYH2"/>
<dbReference type="Proteomes" id="UP000253918">
    <property type="component" value="Unassembled WGS sequence"/>
</dbReference>
<dbReference type="PROSITE" id="PS50110">
    <property type="entry name" value="RESPONSE_REGULATORY"/>
    <property type="match status" value="1"/>
</dbReference>
<keyword evidence="4 12" id="KW-0597">Phosphoprotein</keyword>
<evidence type="ECO:0000313" key="16">
    <source>
        <dbReference type="EMBL" id="RDE06102.1"/>
    </source>
</evidence>
<dbReference type="EMBL" id="QQNB01000002">
    <property type="protein sequence ID" value="RDE06102.1"/>
    <property type="molecule type" value="Genomic_DNA"/>
</dbReference>
<dbReference type="InterPro" id="IPR003018">
    <property type="entry name" value="GAF"/>
</dbReference>
<dbReference type="Pfam" id="PF00360">
    <property type="entry name" value="PHY"/>
    <property type="match status" value="1"/>
</dbReference>
<feature type="domain" description="Response regulatory" evidence="15">
    <location>
        <begin position="739"/>
        <end position="850"/>
    </location>
</feature>
<dbReference type="Pfam" id="PF07536">
    <property type="entry name" value="HWE_HK"/>
    <property type="match status" value="1"/>
</dbReference>
<dbReference type="EC" id="2.7.13.3" evidence="2"/>
<evidence type="ECO:0000256" key="12">
    <source>
        <dbReference type="PROSITE-ProRule" id="PRU00169"/>
    </source>
</evidence>
<dbReference type="InterPro" id="IPR035965">
    <property type="entry name" value="PAS-like_dom_sf"/>
</dbReference>
<evidence type="ECO:0000256" key="1">
    <source>
        <dbReference type="ARBA" id="ARBA00000085"/>
    </source>
</evidence>
<evidence type="ECO:0000256" key="4">
    <source>
        <dbReference type="ARBA" id="ARBA00022553"/>
    </source>
</evidence>
<dbReference type="InterPro" id="IPR036890">
    <property type="entry name" value="HATPase_C_sf"/>
</dbReference>
<dbReference type="InterPro" id="IPR043150">
    <property type="entry name" value="Phytochrome_PHY_sf"/>
</dbReference>
<organism evidence="16 17">
    <name type="scientific">Sphingomonas aracearum</name>
    <dbReference type="NCBI Taxonomy" id="2283317"/>
    <lineage>
        <taxon>Bacteria</taxon>
        <taxon>Pseudomonadati</taxon>
        <taxon>Pseudomonadota</taxon>
        <taxon>Alphaproteobacteria</taxon>
        <taxon>Sphingomonadales</taxon>
        <taxon>Sphingomonadaceae</taxon>
        <taxon>Sphingomonas</taxon>
    </lineage>
</organism>
<dbReference type="GO" id="GO:0004673">
    <property type="term" value="F:protein histidine kinase activity"/>
    <property type="evidence" value="ECO:0007669"/>
    <property type="project" value="UniProtKB-EC"/>
</dbReference>
<dbReference type="InterPro" id="IPR011006">
    <property type="entry name" value="CheY-like_superfamily"/>
</dbReference>
<evidence type="ECO:0000256" key="10">
    <source>
        <dbReference type="ARBA" id="ARBA00022991"/>
    </source>
</evidence>